<feature type="domain" description="SRCR" evidence="7">
    <location>
        <begin position="339"/>
        <end position="440"/>
    </location>
</feature>
<dbReference type="FunFam" id="3.10.250.10:FF:000001">
    <property type="entry name" value="Lysyl oxidase 4 isoform X1"/>
    <property type="match status" value="1"/>
</dbReference>
<dbReference type="PANTHER" id="PTHR48071:SF18">
    <property type="entry name" value="DELETED IN MALIGNANT BRAIN TUMORS 1 PROTEIN-RELATED"/>
    <property type="match status" value="1"/>
</dbReference>
<keyword evidence="4" id="KW-0325">Glycoprotein</keyword>
<dbReference type="Gene3D" id="3.10.250.10">
    <property type="entry name" value="SRCR-like domain"/>
    <property type="match status" value="4"/>
</dbReference>
<sequence length="608" mass="65819">DQGPSVFPIRLVNGARPSQGRLEVYYHNIWGTVCGDNFDSNAALVVCRMLGYTGYVFAARYAATYGQGVDPIWLDDVTCNGTESSFYNCRHNNWNVTNCQHNEDVGVDCSPNLDAQVTLRLADGPTGNVGRVEVFYNNTWGTICDDGWNEPAARIVCNSLGNVKSIAVPLALAVYGNGTGPIWLDDVVCTGREAGLGACQHKPWGVSNCGHAEDASVMCLPQNTQVNVTLRLVGGTNRFQGRVEVLVYNIWGTVCDDNFTDQEATVTCRMAGFPNGGNVIRGTSFGGAKGPIWMDDVNCNGTETSLQQCVHNPWGVSNCGHGQDVAVQCNTSTLPNVQLRLAGSNQGNQGRVEVLYNNTWGTVCDDRWSAADAAVVCRQLGQPFSGAAPISLGSFGPGTGQILLDDVECIGTESSIAQCRNGGWGHSNCDHSRDAAVICQNSSVSSECEPFHALHHGNVDIANTTNGLIATLTCQVGYVLNGSYAVECDSNGKWNQTGQTCEIVECGPLPVPSHATVFSSDTKYGSTVITTCQNGYKLRGSNMSTCSGNGKWNNTDQLCIPVERLCINRRHHSRINSHCHVPSRLHYQWKSNFSMWKRWQMKHYGANM</sequence>
<feature type="disulfide bond" evidence="6">
    <location>
        <begin position="532"/>
        <end position="559"/>
    </location>
</feature>
<feature type="domain" description="Sushi" evidence="8">
    <location>
        <begin position="504"/>
        <end position="561"/>
    </location>
</feature>
<feature type="disulfide bond" evidence="5">
    <location>
        <begin position="79"/>
        <end position="89"/>
    </location>
</feature>
<dbReference type="PROSITE" id="PS00420">
    <property type="entry name" value="SRCR_1"/>
    <property type="match status" value="2"/>
</dbReference>
<dbReference type="Proteomes" id="UP000828390">
    <property type="component" value="Unassembled WGS sequence"/>
</dbReference>
<dbReference type="AlphaFoldDB" id="A0A9D4L576"/>
<dbReference type="PANTHER" id="PTHR48071">
    <property type="entry name" value="SRCR DOMAIN-CONTAINING PROTEIN"/>
    <property type="match status" value="1"/>
</dbReference>
<dbReference type="PROSITE" id="PS50923">
    <property type="entry name" value="SUSHI"/>
    <property type="match status" value="2"/>
</dbReference>
<dbReference type="GO" id="GO:0016020">
    <property type="term" value="C:membrane"/>
    <property type="evidence" value="ECO:0007669"/>
    <property type="project" value="InterPro"/>
</dbReference>
<evidence type="ECO:0000256" key="6">
    <source>
        <dbReference type="PROSITE-ProRule" id="PRU00302"/>
    </source>
</evidence>
<evidence type="ECO:0000256" key="2">
    <source>
        <dbReference type="ARBA" id="ARBA00022737"/>
    </source>
</evidence>
<dbReference type="InterPro" id="IPR000436">
    <property type="entry name" value="Sushi_SCR_CCP_dom"/>
</dbReference>
<dbReference type="SMART" id="SM00032">
    <property type="entry name" value="CCP"/>
    <property type="match status" value="2"/>
</dbReference>
<evidence type="ECO:0000313" key="9">
    <source>
        <dbReference type="EMBL" id="KAH3851494.1"/>
    </source>
</evidence>
<feature type="disulfide bond" evidence="5">
    <location>
        <begin position="255"/>
        <end position="319"/>
    </location>
</feature>
<dbReference type="CDD" id="cd00033">
    <property type="entry name" value="CCP"/>
    <property type="match status" value="2"/>
</dbReference>
<feature type="domain" description="Sushi" evidence="8">
    <location>
        <begin position="446"/>
        <end position="503"/>
    </location>
</feature>
<feature type="disulfide bond" evidence="5">
    <location>
        <begin position="299"/>
        <end position="309"/>
    </location>
</feature>
<dbReference type="PROSITE" id="PS50287">
    <property type="entry name" value="SRCR_2"/>
    <property type="match status" value="4"/>
</dbReference>
<keyword evidence="10" id="KW-1185">Reference proteome</keyword>
<accession>A0A9D4L576</accession>
<feature type="disulfide bond" evidence="5">
    <location>
        <begin position="409"/>
        <end position="419"/>
    </location>
</feature>
<evidence type="ECO:0000259" key="8">
    <source>
        <dbReference type="PROSITE" id="PS50923"/>
    </source>
</evidence>
<dbReference type="SUPFAM" id="SSF57535">
    <property type="entry name" value="Complement control module/SCR domain"/>
    <property type="match status" value="2"/>
</dbReference>
<dbReference type="Gene3D" id="2.10.70.10">
    <property type="entry name" value="Complement Module, domain 1"/>
    <property type="match status" value="2"/>
</dbReference>
<feature type="non-terminal residue" evidence="9">
    <location>
        <position position="1"/>
    </location>
</feature>
<evidence type="ECO:0000313" key="10">
    <source>
        <dbReference type="Proteomes" id="UP000828390"/>
    </source>
</evidence>
<organism evidence="9 10">
    <name type="scientific">Dreissena polymorpha</name>
    <name type="common">Zebra mussel</name>
    <name type="synonym">Mytilus polymorpha</name>
    <dbReference type="NCBI Taxonomy" id="45954"/>
    <lineage>
        <taxon>Eukaryota</taxon>
        <taxon>Metazoa</taxon>
        <taxon>Spiralia</taxon>
        <taxon>Lophotrochozoa</taxon>
        <taxon>Mollusca</taxon>
        <taxon>Bivalvia</taxon>
        <taxon>Autobranchia</taxon>
        <taxon>Heteroconchia</taxon>
        <taxon>Euheterodonta</taxon>
        <taxon>Imparidentia</taxon>
        <taxon>Neoheterodontei</taxon>
        <taxon>Myida</taxon>
        <taxon>Dreissenoidea</taxon>
        <taxon>Dreissenidae</taxon>
        <taxon>Dreissena</taxon>
    </lineage>
</organism>
<comment type="caution">
    <text evidence="9">The sequence shown here is derived from an EMBL/GenBank/DDBJ whole genome shotgun (WGS) entry which is preliminary data.</text>
</comment>
<keyword evidence="3 5" id="KW-1015">Disulfide bond</keyword>
<dbReference type="SUPFAM" id="SSF56487">
    <property type="entry name" value="SRCR-like"/>
    <property type="match status" value="4"/>
</dbReference>
<feature type="disulfide bond" evidence="6">
    <location>
        <begin position="474"/>
        <end position="501"/>
    </location>
</feature>
<feature type="disulfide bond" evidence="5">
    <location>
        <begin position="268"/>
        <end position="329"/>
    </location>
</feature>
<evidence type="ECO:0000259" key="7">
    <source>
        <dbReference type="PROSITE" id="PS50287"/>
    </source>
</evidence>
<comment type="caution">
    <text evidence="5">Lacks conserved residue(s) required for the propagation of feature annotation.</text>
</comment>
<evidence type="ECO:0008006" key="11">
    <source>
        <dbReference type="Google" id="ProtNLM"/>
    </source>
</evidence>
<dbReference type="Pfam" id="PF00084">
    <property type="entry name" value="Sushi"/>
    <property type="match status" value="2"/>
</dbReference>
<dbReference type="FunFam" id="3.10.250.10:FF:000006">
    <property type="entry name" value="neurotrypsin isoform X2"/>
    <property type="match status" value="1"/>
</dbReference>
<evidence type="ECO:0000256" key="4">
    <source>
        <dbReference type="ARBA" id="ARBA00023180"/>
    </source>
</evidence>
<dbReference type="EMBL" id="JAIWYP010000003">
    <property type="protein sequence ID" value="KAH3851494.1"/>
    <property type="molecule type" value="Genomic_DNA"/>
</dbReference>
<evidence type="ECO:0000256" key="1">
    <source>
        <dbReference type="ARBA" id="ARBA00022729"/>
    </source>
</evidence>
<dbReference type="FunFam" id="3.10.250.10:FF:000011">
    <property type="entry name" value="Scavenger receptor class A member 5"/>
    <property type="match status" value="2"/>
</dbReference>
<feature type="domain" description="SRCR" evidence="7">
    <location>
        <begin position="119"/>
        <end position="220"/>
    </location>
</feature>
<keyword evidence="6" id="KW-0768">Sushi</keyword>
<feature type="domain" description="SRCR" evidence="7">
    <location>
        <begin position="9"/>
        <end position="110"/>
    </location>
</feature>
<dbReference type="InterPro" id="IPR036772">
    <property type="entry name" value="SRCR-like_dom_sf"/>
</dbReference>
<evidence type="ECO:0000256" key="5">
    <source>
        <dbReference type="PROSITE-ProRule" id="PRU00196"/>
    </source>
</evidence>
<keyword evidence="1" id="KW-0732">Signal</keyword>
<reference evidence="9" key="2">
    <citation type="submission" date="2020-11" db="EMBL/GenBank/DDBJ databases">
        <authorList>
            <person name="McCartney M.A."/>
            <person name="Auch B."/>
            <person name="Kono T."/>
            <person name="Mallez S."/>
            <person name="Becker A."/>
            <person name="Gohl D.M."/>
            <person name="Silverstein K.A.T."/>
            <person name="Koren S."/>
            <person name="Bechman K.B."/>
            <person name="Herman A."/>
            <person name="Abrahante J.E."/>
            <person name="Garbe J."/>
        </authorList>
    </citation>
    <scope>NUCLEOTIDE SEQUENCE</scope>
    <source>
        <strain evidence="9">Duluth1</strain>
        <tissue evidence="9">Whole animal</tissue>
    </source>
</reference>
<feature type="domain" description="SRCR" evidence="7">
    <location>
        <begin position="230"/>
        <end position="330"/>
    </location>
</feature>
<proteinExistence type="predicted"/>
<dbReference type="SMART" id="SM00202">
    <property type="entry name" value="SR"/>
    <property type="match status" value="4"/>
</dbReference>
<reference evidence="9" key="1">
    <citation type="journal article" date="2019" name="bioRxiv">
        <title>The Genome of the Zebra Mussel, Dreissena polymorpha: A Resource for Invasive Species Research.</title>
        <authorList>
            <person name="McCartney M.A."/>
            <person name="Auch B."/>
            <person name="Kono T."/>
            <person name="Mallez S."/>
            <person name="Zhang Y."/>
            <person name="Obille A."/>
            <person name="Becker A."/>
            <person name="Abrahante J.E."/>
            <person name="Garbe J."/>
            <person name="Badalamenti J.P."/>
            <person name="Herman A."/>
            <person name="Mangelson H."/>
            <person name="Liachko I."/>
            <person name="Sullivan S."/>
            <person name="Sone E.D."/>
            <person name="Koren S."/>
            <person name="Silverstein K.A.T."/>
            <person name="Beckman K.B."/>
            <person name="Gohl D.M."/>
        </authorList>
    </citation>
    <scope>NUCLEOTIDE SEQUENCE</scope>
    <source>
        <strain evidence="9">Duluth1</strain>
        <tissue evidence="9">Whole animal</tissue>
    </source>
</reference>
<keyword evidence="2" id="KW-0677">Repeat</keyword>
<evidence type="ECO:0000256" key="3">
    <source>
        <dbReference type="ARBA" id="ARBA00023157"/>
    </source>
</evidence>
<dbReference type="InterPro" id="IPR035976">
    <property type="entry name" value="Sushi/SCR/CCP_sf"/>
</dbReference>
<dbReference type="Pfam" id="PF00530">
    <property type="entry name" value="SRCR"/>
    <property type="match status" value="4"/>
</dbReference>
<dbReference type="PRINTS" id="PR00258">
    <property type="entry name" value="SPERACTRCPTR"/>
</dbReference>
<feature type="disulfide bond" evidence="5">
    <location>
        <begin position="189"/>
        <end position="199"/>
    </location>
</feature>
<name>A0A9D4L576_DREPO</name>
<gene>
    <name evidence="9" type="ORF">DPMN_093976</name>
</gene>
<dbReference type="InterPro" id="IPR001190">
    <property type="entry name" value="SRCR"/>
</dbReference>
<protein>
    <recommendedName>
        <fullName evidence="11">Deleted in malignant brain tumors 1 protein-like</fullName>
    </recommendedName>
</protein>